<keyword evidence="2 5" id="KW-0812">Transmembrane</keyword>
<dbReference type="InterPro" id="IPR042240">
    <property type="entry name" value="CHASE_sf"/>
</dbReference>
<proteinExistence type="predicted"/>
<dbReference type="SUPFAM" id="SSF55073">
    <property type="entry name" value="Nucleotide cyclase"/>
    <property type="match status" value="1"/>
</dbReference>
<feature type="domain" description="GGDEF" evidence="7">
    <location>
        <begin position="383"/>
        <end position="509"/>
    </location>
</feature>
<dbReference type="PANTHER" id="PTHR46663">
    <property type="entry name" value="DIGUANYLATE CYCLASE DGCT-RELATED"/>
    <property type="match status" value="1"/>
</dbReference>
<evidence type="ECO:0000256" key="2">
    <source>
        <dbReference type="ARBA" id="ARBA00022692"/>
    </source>
</evidence>
<dbReference type="InterPro" id="IPR043128">
    <property type="entry name" value="Rev_trsase/Diguanyl_cyclase"/>
</dbReference>
<gene>
    <name evidence="8" type="ORF">DWG20_06845</name>
</gene>
<dbReference type="InterPro" id="IPR000160">
    <property type="entry name" value="GGDEF_dom"/>
</dbReference>
<dbReference type="Gene3D" id="3.30.450.350">
    <property type="entry name" value="CHASE domain"/>
    <property type="match status" value="1"/>
</dbReference>
<evidence type="ECO:0000256" key="4">
    <source>
        <dbReference type="ARBA" id="ARBA00023136"/>
    </source>
</evidence>
<dbReference type="OrthoDB" id="8522032at2"/>
<evidence type="ECO:0000256" key="1">
    <source>
        <dbReference type="ARBA" id="ARBA00004370"/>
    </source>
</evidence>
<dbReference type="GO" id="GO:0016020">
    <property type="term" value="C:membrane"/>
    <property type="evidence" value="ECO:0007669"/>
    <property type="project" value="UniProtKB-SubCell"/>
</dbReference>
<dbReference type="InterPro" id="IPR029787">
    <property type="entry name" value="Nucleotide_cyclase"/>
</dbReference>
<dbReference type="InterPro" id="IPR052163">
    <property type="entry name" value="DGC-Regulatory_Protein"/>
</dbReference>
<protein>
    <submittedName>
        <fullName evidence="8">Diguanylate cyclase</fullName>
    </submittedName>
</protein>
<dbReference type="Pfam" id="PF00990">
    <property type="entry name" value="GGDEF"/>
    <property type="match status" value="1"/>
</dbReference>
<accession>A0A345Y5H1</accession>
<feature type="transmembrane region" description="Helical" evidence="5">
    <location>
        <begin position="314"/>
        <end position="336"/>
    </location>
</feature>
<reference evidence="8 9" key="1">
    <citation type="submission" date="2018-07" db="EMBL/GenBank/DDBJ databases">
        <title>Crenobacter cavernae sp. nov., isolated from a karst cave.</title>
        <authorList>
            <person name="Zhu H."/>
        </authorList>
    </citation>
    <scope>NUCLEOTIDE SEQUENCE [LARGE SCALE GENOMIC DNA]</scope>
    <source>
        <strain evidence="8 9">K1W11S-77</strain>
    </source>
</reference>
<evidence type="ECO:0000313" key="9">
    <source>
        <dbReference type="Proteomes" id="UP000254537"/>
    </source>
</evidence>
<dbReference type="PROSITE" id="PS50839">
    <property type="entry name" value="CHASE"/>
    <property type="match status" value="1"/>
</dbReference>
<dbReference type="InterPro" id="IPR006189">
    <property type="entry name" value="CHASE_dom"/>
</dbReference>
<evidence type="ECO:0000256" key="5">
    <source>
        <dbReference type="SAM" id="Phobius"/>
    </source>
</evidence>
<comment type="subcellular location">
    <subcellularLocation>
        <location evidence="1">Membrane</location>
    </subcellularLocation>
</comment>
<dbReference type="GO" id="GO:0003824">
    <property type="term" value="F:catalytic activity"/>
    <property type="evidence" value="ECO:0007669"/>
    <property type="project" value="UniProtKB-ARBA"/>
</dbReference>
<name>A0A345Y5H1_9NEIS</name>
<dbReference type="SMART" id="SM01079">
    <property type="entry name" value="CHASE"/>
    <property type="match status" value="1"/>
</dbReference>
<keyword evidence="4 5" id="KW-0472">Membrane</keyword>
<keyword evidence="3 5" id="KW-1133">Transmembrane helix</keyword>
<dbReference type="PANTHER" id="PTHR46663:SF2">
    <property type="entry name" value="GGDEF DOMAIN-CONTAINING PROTEIN"/>
    <property type="match status" value="1"/>
</dbReference>
<dbReference type="PROSITE" id="PS50887">
    <property type="entry name" value="GGDEF"/>
    <property type="match status" value="1"/>
</dbReference>
<organism evidence="8 9">
    <name type="scientific">Crenobacter cavernae</name>
    <dbReference type="NCBI Taxonomy" id="2290923"/>
    <lineage>
        <taxon>Bacteria</taxon>
        <taxon>Pseudomonadati</taxon>
        <taxon>Pseudomonadota</taxon>
        <taxon>Betaproteobacteria</taxon>
        <taxon>Neisseriales</taxon>
        <taxon>Neisseriaceae</taxon>
        <taxon>Crenobacter</taxon>
    </lineage>
</organism>
<dbReference type="NCBIfam" id="TIGR00254">
    <property type="entry name" value="GGDEF"/>
    <property type="match status" value="1"/>
</dbReference>
<dbReference type="EMBL" id="CP031337">
    <property type="protein sequence ID" value="AXK39173.1"/>
    <property type="molecule type" value="Genomic_DNA"/>
</dbReference>
<dbReference type="AlphaFoldDB" id="A0A345Y5H1"/>
<dbReference type="Gene3D" id="3.30.70.270">
    <property type="match status" value="1"/>
</dbReference>
<dbReference type="CDD" id="cd01949">
    <property type="entry name" value="GGDEF"/>
    <property type="match status" value="1"/>
</dbReference>
<feature type="domain" description="CHASE" evidence="6">
    <location>
        <begin position="73"/>
        <end position="204"/>
    </location>
</feature>
<dbReference type="GO" id="GO:0007165">
    <property type="term" value="P:signal transduction"/>
    <property type="evidence" value="ECO:0007669"/>
    <property type="project" value="UniProtKB-ARBA"/>
</dbReference>
<dbReference type="Pfam" id="PF03924">
    <property type="entry name" value="CHASE"/>
    <property type="match status" value="1"/>
</dbReference>
<dbReference type="KEGG" id="ccah:DWG20_06845"/>
<evidence type="ECO:0000313" key="8">
    <source>
        <dbReference type="EMBL" id="AXK39173.1"/>
    </source>
</evidence>
<dbReference type="SMART" id="SM00267">
    <property type="entry name" value="GGDEF"/>
    <property type="match status" value="1"/>
</dbReference>
<sequence>MIMRLRTLLLLGCLLWLAMTVLIGVAFVSRAVLYAEQVFGRQTQQIADLVGQKVLANEAVLDAYAAYTLVDGAASGGEERLFTRQMMRRYPQIVAMERVERVAHAERAVVERQLAERYGPDFGLFGFDYQERRVVTPLPARDEYFAVLFVEPLTLGGARVIGLDIGYADFQKRTLLASAKAGHAVASRPYPLIEGQMGYLLVRPAEERLDARDRHDASAAAPRRFVAMVVNSEVFAPQLADLPDGMRVKMWHKRYGESDRAGQFFDKARAARSPLEAALFPRLEETRQIGSDSQPFLLRVSWQLGWSQLGAFEWALMALLSLALLVLLGLGLSSAVRGHERRRAREARLFHLANYDTLTGLANRHLFYDRLQHAISIQARTGRRLAVLFLDLNRFKPVNDTYGHAAGDEVLKELARRLTGTLRAHDTVARLGGDEFVVLLEGVGVKDEVDALVSRIGAAVERPIGVDGREVVVGVSVGVAYYPEDGLLIDELLAAADRKMYGSKGAATR</sequence>
<evidence type="ECO:0000259" key="7">
    <source>
        <dbReference type="PROSITE" id="PS50887"/>
    </source>
</evidence>
<dbReference type="Proteomes" id="UP000254537">
    <property type="component" value="Chromosome"/>
</dbReference>
<evidence type="ECO:0000256" key="3">
    <source>
        <dbReference type="ARBA" id="ARBA00022989"/>
    </source>
</evidence>
<evidence type="ECO:0000259" key="6">
    <source>
        <dbReference type="PROSITE" id="PS50839"/>
    </source>
</evidence>